<protein>
    <submittedName>
        <fullName evidence="1">Uncharacterized protein</fullName>
    </submittedName>
</protein>
<evidence type="ECO:0000313" key="1">
    <source>
        <dbReference type="EMBL" id="HGM58701.1"/>
    </source>
</evidence>
<sequence>MNISRKHSLLRLIVNAGLEEEFIEWLKQHGYKDLYGRLDDIPIEIIEKFVNDKKLFYEEDVDKELLIEINNLNYYDEIDKKQKNRK</sequence>
<dbReference type="AlphaFoldDB" id="A0A7C4D7B6"/>
<accession>A0A7C4D7B6</accession>
<reference evidence="1" key="1">
    <citation type="journal article" date="2020" name="mSystems">
        <title>Genome- and Community-Level Interaction Insights into Carbon Utilization and Element Cycling Functions of Hydrothermarchaeota in Hydrothermal Sediment.</title>
        <authorList>
            <person name="Zhou Z."/>
            <person name="Liu Y."/>
            <person name="Xu W."/>
            <person name="Pan J."/>
            <person name="Luo Z.H."/>
            <person name="Li M."/>
        </authorList>
    </citation>
    <scope>NUCLEOTIDE SEQUENCE [LARGE SCALE GENOMIC DNA]</scope>
    <source>
        <strain evidence="1">SpSt-642</strain>
    </source>
</reference>
<organism evidence="1">
    <name type="scientific">Staphylothermus marinus</name>
    <dbReference type="NCBI Taxonomy" id="2280"/>
    <lineage>
        <taxon>Archaea</taxon>
        <taxon>Thermoproteota</taxon>
        <taxon>Thermoprotei</taxon>
        <taxon>Desulfurococcales</taxon>
        <taxon>Desulfurococcaceae</taxon>
        <taxon>Staphylothermus</taxon>
    </lineage>
</organism>
<dbReference type="EMBL" id="DTBJ01000028">
    <property type="protein sequence ID" value="HGM58701.1"/>
    <property type="molecule type" value="Genomic_DNA"/>
</dbReference>
<name>A0A7C4D7B6_STAMA</name>
<proteinExistence type="predicted"/>
<gene>
    <name evidence="1" type="ORF">ENU14_03830</name>
</gene>
<comment type="caution">
    <text evidence="1">The sequence shown here is derived from an EMBL/GenBank/DDBJ whole genome shotgun (WGS) entry which is preliminary data.</text>
</comment>